<dbReference type="InterPro" id="IPR029056">
    <property type="entry name" value="Ribokinase-like"/>
</dbReference>
<evidence type="ECO:0000256" key="3">
    <source>
        <dbReference type="ARBA" id="ARBA00022857"/>
    </source>
</evidence>
<keyword evidence="5 6" id="KW-0456">Lyase</keyword>
<comment type="caution">
    <text evidence="6">Lacks conserved residue(s) required for the propagation of feature annotation.</text>
</comment>
<evidence type="ECO:0000256" key="4">
    <source>
        <dbReference type="ARBA" id="ARBA00023027"/>
    </source>
</evidence>
<evidence type="ECO:0000256" key="1">
    <source>
        <dbReference type="ARBA" id="ARBA00022741"/>
    </source>
</evidence>
<dbReference type="Pfam" id="PF01256">
    <property type="entry name" value="Carb_kinase"/>
    <property type="match status" value="1"/>
</dbReference>
<dbReference type="Proteomes" id="UP001254813">
    <property type="component" value="Unassembled WGS sequence"/>
</dbReference>
<dbReference type="NCBIfam" id="TIGR00196">
    <property type="entry name" value="yjeF_cterm"/>
    <property type="match status" value="1"/>
</dbReference>
<comment type="caution">
    <text evidence="8">The sequence shown here is derived from an EMBL/GenBank/DDBJ whole genome shotgun (WGS) entry which is preliminary data.</text>
</comment>
<comment type="catalytic activity">
    <reaction evidence="6">
        <text>(6S)-NADPHX + ADP = AMP + phosphate + NADPH + H(+)</text>
        <dbReference type="Rhea" id="RHEA:32235"/>
        <dbReference type="ChEBI" id="CHEBI:15378"/>
        <dbReference type="ChEBI" id="CHEBI:43474"/>
        <dbReference type="ChEBI" id="CHEBI:57783"/>
        <dbReference type="ChEBI" id="CHEBI:64076"/>
        <dbReference type="ChEBI" id="CHEBI:456215"/>
        <dbReference type="ChEBI" id="CHEBI:456216"/>
        <dbReference type="EC" id="4.2.1.136"/>
    </reaction>
</comment>
<dbReference type="EC" id="4.2.1.136" evidence="6"/>
<reference evidence="8 9" key="1">
    <citation type="submission" date="2022-06" db="EMBL/GenBank/DDBJ databases">
        <title>Halogeometricum sp. a new haloarchaeum isolate from saline soil.</title>
        <authorList>
            <person name="Strakova D."/>
            <person name="Galisteo C."/>
            <person name="Sanchez-Porro C."/>
            <person name="Ventosa A."/>
        </authorList>
    </citation>
    <scope>NUCLEOTIDE SEQUENCE [LARGE SCALE GENOMIC DNA]</scope>
    <source>
        <strain evidence="9">S3BR25-2</strain>
    </source>
</reference>
<dbReference type="PANTHER" id="PTHR12592">
    <property type="entry name" value="ATP-DEPENDENT (S)-NAD(P)H-HYDRATE DEHYDRATASE FAMILY MEMBER"/>
    <property type="match status" value="1"/>
</dbReference>
<proteinExistence type="inferred from homology"/>
<evidence type="ECO:0000313" key="9">
    <source>
        <dbReference type="Proteomes" id="UP001254813"/>
    </source>
</evidence>
<dbReference type="Gene3D" id="3.40.1190.20">
    <property type="match status" value="1"/>
</dbReference>
<comment type="similarity">
    <text evidence="6">Belongs to the NnrD/CARKD family.</text>
</comment>
<keyword evidence="1 6" id="KW-0547">Nucleotide-binding</keyword>
<comment type="function">
    <text evidence="6">Catalyzes the dehydration of the S-form of NAD(P)HX at the expense of ADP, which is converted to AMP. Together with NAD(P)HX epimerase, which catalyzes the epimerization of the S- and R-forms, the enzyme allows the repair of both epimers of NAD(P)HX, a damaged form of NAD(P)H that is a result of enzymatic or heat-dependent hydration.</text>
</comment>
<dbReference type="PROSITE" id="PS51383">
    <property type="entry name" value="YJEF_C_3"/>
    <property type="match status" value="1"/>
</dbReference>
<dbReference type="InterPro" id="IPR000631">
    <property type="entry name" value="CARKD"/>
</dbReference>
<comment type="subunit">
    <text evidence="6">Homotetramer.</text>
</comment>
<feature type="binding site" evidence="6">
    <location>
        <position position="102"/>
    </location>
    <ligand>
        <name>(6S)-NADPHX</name>
        <dbReference type="ChEBI" id="CHEBI:64076"/>
    </ligand>
</feature>
<keyword evidence="9" id="KW-1185">Reference proteome</keyword>
<feature type="domain" description="YjeF C-terminal" evidence="7">
    <location>
        <begin position="1"/>
        <end position="258"/>
    </location>
</feature>
<dbReference type="CDD" id="cd01171">
    <property type="entry name" value="YXKO-related"/>
    <property type="match status" value="1"/>
</dbReference>
<protein>
    <recommendedName>
        <fullName evidence="6">ADP-dependent (S)-NAD(P)H-hydrate dehydratase</fullName>
        <ecNumber evidence="6">4.2.1.136</ecNumber>
    </recommendedName>
    <alternativeName>
        <fullName evidence="6">ADP-dependent NAD(P)HX dehydratase</fullName>
    </alternativeName>
</protein>
<evidence type="ECO:0000256" key="2">
    <source>
        <dbReference type="ARBA" id="ARBA00022840"/>
    </source>
</evidence>
<keyword evidence="4 6" id="KW-0520">NAD</keyword>
<dbReference type="PANTHER" id="PTHR12592:SF0">
    <property type="entry name" value="ATP-DEPENDENT (S)-NAD(P)H-HYDRATE DEHYDRATASE"/>
    <property type="match status" value="1"/>
</dbReference>
<feature type="binding site" evidence="6">
    <location>
        <position position="202"/>
    </location>
    <ligand>
        <name>(6S)-NADPHX</name>
        <dbReference type="ChEBI" id="CHEBI:64076"/>
    </ligand>
</feature>
<organism evidence="8 9">
    <name type="scientific">Halogeometricum luteum</name>
    <dbReference type="NCBI Taxonomy" id="2950537"/>
    <lineage>
        <taxon>Archaea</taxon>
        <taxon>Methanobacteriati</taxon>
        <taxon>Methanobacteriota</taxon>
        <taxon>Stenosarchaea group</taxon>
        <taxon>Halobacteria</taxon>
        <taxon>Halobacteriales</taxon>
        <taxon>Haloferacaceae</taxon>
        <taxon>Halogeometricum</taxon>
    </lineage>
</organism>
<keyword evidence="3 6" id="KW-0521">NADP</keyword>
<comment type="cofactor">
    <cofactor evidence="6">
        <name>Mg(2+)</name>
        <dbReference type="ChEBI" id="CHEBI:18420"/>
    </cofactor>
</comment>
<dbReference type="EMBL" id="JAMQOQ010000002">
    <property type="protein sequence ID" value="MDS0294175.1"/>
    <property type="molecule type" value="Genomic_DNA"/>
</dbReference>
<gene>
    <name evidence="6" type="primary">nnrD</name>
    <name evidence="8" type="ORF">NDI79_08325</name>
</gene>
<evidence type="ECO:0000259" key="7">
    <source>
        <dbReference type="PROSITE" id="PS51383"/>
    </source>
</evidence>
<name>A0ABU2G062_9EURY</name>
<evidence type="ECO:0000256" key="5">
    <source>
        <dbReference type="ARBA" id="ARBA00023239"/>
    </source>
</evidence>
<dbReference type="RefSeq" id="WP_310928020.1">
    <property type="nucleotide sequence ID" value="NZ_JAMQOQ010000002.1"/>
</dbReference>
<keyword evidence="2 6" id="KW-0067">ATP-binding</keyword>
<feature type="binding site" evidence="6">
    <location>
        <position position="201"/>
    </location>
    <ligand>
        <name>AMP</name>
        <dbReference type="ChEBI" id="CHEBI:456215"/>
    </ligand>
</feature>
<sequence>MSQLLQSLPDARGGTVGDSGRVGVIGGSVGFPGQPSLTALAALRAGSDVSKALVSEEIYPVVASHSPDLVADRYPGERYDDEAVDSALEMAGWVESLVVGPGLVDADADAVRRTVDEADVPVVVDADAIDPLLHADLSSAVVTPDDNEVSRIEEEHESLEEFTSATGAVAVAKSDVDVIVSDGERTTNDAGSPVMTVVGTGDTMAGVIAALLVQGLDRRDAAELGAWIVGKAGELATVERGNGIVTTDIIEKIPDTVQ</sequence>
<dbReference type="SUPFAM" id="SSF53613">
    <property type="entry name" value="Ribokinase-like"/>
    <property type="match status" value="1"/>
</dbReference>
<evidence type="ECO:0000256" key="6">
    <source>
        <dbReference type="HAMAP-Rule" id="MF_01965"/>
    </source>
</evidence>
<evidence type="ECO:0000313" key="8">
    <source>
        <dbReference type="EMBL" id="MDS0294175.1"/>
    </source>
</evidence>
<comment type="catalytic activity">
    <reaction evidence="6">
        <text>(6S)-NADHX + ADP = AMP + phosphate + NADH + H(+)</text>
        <dbReference type="Rhea" id="RHEA:32223"/>
        <dbReference type="ChEBI" id="CHEBI:15378"/>
        <dbReference type="ChEBI" id="CHEBI:43474"/>
        <dbReference type="ChEBI" id="CHEBI:57945"/>
        <dbReference type="ChEBI" id="CHEBI:64074"/>
        <dbReference type="ChEBI" id="CHEBI:456215"/>
        <dbReference type="ChEBI" id="CHEBI:456216"/>
        <dbReference type="EC" id="4.2.1.136"/>
    </reaction>
</comment>
<dbReference type="HAMAP" id="MF_01965">
    <property type="entry name" value="NADHX_dehydratase"/>
    <property type="match status" value="1"/>
</dbReference>
<accession>A0ABU2G062</accession>